<keyword evidence="3" id="KW-1185">Reference proteome</keyword>
<dbReference type="Proteomes" id="UP001597319">
    <property type="component" value="Unassembled WGS sequence"/>
</dbReference>
<dbReference type="RefSeq" id="WP_378290270.1">
    <property type="nucleotide sequence ID" value="NZ_JBHULE010000008.1"/>
</dbReference>
<organism evidence="2 3">
    <name type="scientific">Aquimarina rubra</name>
    <dbReference type="NCBI Taxonomy" id="1920033"/>
    <lineage>
        <taxon>Bacteria</taxon>
        <taxon>Pseudomonadati</taxon>
        <taxon>Bacteroidota</taxon>
        <taxon>Flavobacteriia</taxon>
        <taxon>Flavobacteriales</taxon>
        <taxon>Flavobacteriaceae</taxon>
        <taxon>Aquimarina</taxon>
    </lineage>
</organism>
<dbReference type="Gene3D" id="3.90.70.10">
    <property type="entry name" value="Cysteine proteinases"/>
    <property type="match status" value="1"/>
</dbReference>
<dbReference type="InterPro" id="IPR039564">
    <property type="entry name" value="Peptidase_C39-like"/>
</dbReference>
<accession>A0ABW5LDW6</accession>
<feature type="domain" description="Peptidase C39-like" evidence="1">
    <location>
        <begin position="16"/>
        <end position="138"/>
    </location>
</feature>
<sequence length="162" mass="18304">MSEVTDAKRKKTSVLNIIPEQQIGGNNCWAAALSMALQSYGLHMSEKKLDEMFEGNNQGLDLFTLQPQIASHFGYVRTEYRSLIFGNDPKLTFNEIQGQIDSDRPILIGTQNYSGFAAHALLIIGYTDDDTVLIIDPWVGAMKEMEYEELGNYWVETIVFDK</sequence>
<protein>
    <submittedName>
        <fullName evidence="2">C39 family peptidase</fullName>
    </submittedName>
</protein>
<dbReference type="EMBL" id="JBHULE010000008">
    <property type="protein sequence ID" value="MFD2562034.1"/>
    <property type="molecule type" value="Genomic_DNA"/>
</dbReference>
<evidence type="ECO:0000259" key="1">
    <source>
        <dbReference type="Pfam" id="PF13529"/>
    </source>
</evidence>
<evidence type="ECO:0000313" key="2">
    <source>
        <dbReference type="EMBL" id="MFD2562034.1"/>
    </source>
</evidence>
<dbReference type="Pfam" id="PF13529">
    <property type="entry name" value="Peptidase_C39_2"/>
    <property type="match status" value="1"/>
</dbReference>
<proteinExistence type="predicted"/>
<gene>
    <name evidence="2" type="ORF">ACFSR1_05090</name>
</gene>
<name>A0ABW5LDW6_9FLAO</name>
<reference evidence="3" key="1">
    <citation type="journal article" date="2019" name="Int. J. Syst. Evol. Microbiol.">
        <title>The Global Catalogue of Microorganisms (GCM) 10K type strain sequencing project: providing services to taxonomists for standard genome sequencing and annotation.</title>
        <authorList>
            <consortium name="The Broad Institute Genomics Platform"/>
            <consortium name="The Broad Institute Genome Sequencing Center for Infectious Disease"/>
            <person name="Wu L."/>
            <person name="Ma J."/>
        </authorList>
    </citation>
    <scope>NUCLEOTIDE SEQUENCE [LARGE SCALE GENOMIC DNA]</scope>
    <source>
        <strain evidence="3">KCTC 52274</strain>
    </source>
</reference>
<evidence type="ECO:0000313" key="3">
    <source>
        <dbReference type="Proteomes" id="UP001597319"/>
    </source>
</evidence>
<comment type="caution">
    <text evidence="2">The sequence shown here is derived from an EMBL/GenBank/DDBJ whole genome shotgun (WGS) entry which is preliminary data.</text>
</comment>